<name>A0ABQ5DEM7_9ASTR</name>
<organism evidence="1 2">
    <name type="scientific">Tanacetum coccineum</name>
    <dbReference type="NCBI Taxonomy" id="301880"/>
    <lineage>
        <taxon>Eukaryota</taxon>
        <taxon>Viridiplantae</taxon>
        <taxon>Streptophyta</taxon>
        <taxon>Embryophyta</taxon>
        <taxon>Tracheophyta</taxon>
        <taxon>Spermatophyta</taxon>
        <taxon>Magnoliopsida</taxon>
        <taxon>eudicotyledons</taxon>
        <taxon>Gunneridae</taxon>
        <taxon>Pentapetalae</taxon>
        <taxon>asterids</taxon>
        <taxon>campanulids</taxon>
        <taxon>Asterales</taxon>
        <taxon>Asteraceae</taxon>
        <taxon>Asteroideae</taxon>
        <taxon>Anthemideae</taxon>
        <taxon>Anthemidinae</taxon>
        <taxon>Tanacetum</taxon>
    </lineage>
</organism>
<reference evidence="1" key="2">
    <citation type="submission" date="2022-01" db="EMBL/GenBank/DDBJ databases">
        <authorList>
            <person name="Yamashiro T."/>
            <person name="Shiraishi A."/>
            <person name="Satake H."/>
            <person name="Nakayama K."/>
        </authorList>
    </citation>
    <scope>NUCLEOTIDE SEQUENCE</scope>
</reference>
<reference evidence="1" key="1">
    <citation type="journal article" date="2022" name="Int. J. Mol. Sci.">
        <title>Draft Genome of Tanacetum Coccineum: Genomic Comparison of Closely Related Tanacetum-Family Plants.</title>
        <authorList>
            <person name="Yamashiro T."/>
            <person name="Shiraishi A."/>
            <person name="Nakayama K."/>
            <person name="Satake H."/>
        </authorList>
    </citation>
    <scope>NUCLEOTIDE SEQUENCE</scope>
</reference>
<dbReference type="Proteomes" id="UP001151760">
    <property type="component" value="Unassembled WGS sequence"/>
</dbReference>
<keyword evidence="2" id="KW-1185">Reference proteome</keyword>
<evidence type="ECO:0000313" key="1">
    <source>
        <dbReference type="EMBL" id="GJT37715.1"/>
    </source>
</evidence>
<evidence type="ECO:0000313" key="2">
    <source>
        <dbReference type="Proteomes" id="UP001151760"/>
    </source>
</evidence>
<comment type="caution">
    <text evidence="1">The sequence shown here is derived from an EMBL/GenBank/DDBJ whole genome shotgun (WGS) entry which is preliminary data.</text>
</comment>
<evidence type="ECO:0008006" key="3">
    <source>
        <dbReference type="Google" id="ProtNLM"/>
    </source>
</evidence>
<proteinExistence type="predicted"/>
<protein>
    <recommendedName>
        <fullName evidence="3">CCHC-type domain-containing protein</fullName>
    </recommendedName>
</protein>
<dbReference type="EMBL" id="BQNB010015246">
    <property type="protein sequence ID" value="GJT37715.1"/>
    <property type="molecule type" value="Genomic_DNA"/>
</dbReference>
<dbReference type="Gene3D" id="4.10.60.10">
    <property type="entry name" value="Zinc finger, CCHC-type"/>
    <property type="match status" value="1"/>
</dbReference>
<accession>A0ABQ5DEM7</accession>
<gene>
    <name evidence="1" type="ORF">Tco_0937580</name>
</gene>
<sequence length="173" mass="19297">MLTTQQGTTTNGIEQLIAQCVADAMTSYKANQENSNGSRNEASGAEPTRFQHAIILANSLMDQKVRANSARQAENKIRWESNQGNYSVQKPPKRQNMEMAYTTGPGERKGYIGSFPLCNKCKLHHTELWNMKYGNCGRFGHMTRNCRTSVPTTTKRAPVANQKANVTCYECGK</sequence>